<comment type="caution">
    <text evidence="3">The sequence shown here is derived from an EMBL/GenBank/DDBJ whole genome shotgun (WGS) entry which is preliminary data.</text>
</comment>
<dbReference type="Gene3D" id="3.40.50.12780">
    <property type="entry name" value="N-terminal domain of ligase-like"/>
    <property type="match status" value="1"/>
</dbReference>
<dbReference type="PANTHER" id="PTHR43767">
    <property type="entry name" value="LONG-CHAIN-FATTY-ACID--COA LIGASE"/>
    <property type="match status" value="1"/>
</dbReference>
<dbReference type="GO" id="GO:0016878">
    <property type="term" value="F:acid-thiol ligase activity"/>
    <property type="evidence" value="ECO:0007669"/>
    <property type="project" value="UniProtKB-ARBA"/>
</dbReference>
<reference evidence="3 4" key="1">
    <citation type="submission" date="2018-07" db="EMBL/GenBank/DDBJ databases">
        <title>Genomic Encyclopedia of Type Strains, Phase III (KMG-III): the genomes of soil and plant-associated and newly described type strains.</title>
        <authorList>
            <person name="Whitman W."/>
        </authorList>
    </citation>
    <scope>NUCLEOTIDE SEQUENCE [LARGE SCALE GENOMIC DNA]</scope>
    <source>
        <strain evidence="3 4">CECT 8488</strain>
    </source>
</reference>
<dbReference type="InterPro" id="IPR020845">
    <property type="entry name" value="AMP-binding_CS"/>
</dbReference>
<dbReference type="Proteomes" id="UP000256845">
    <property type="component" value="Unassembled WGS sequence"/>
</dbReference>
<dbReference type="Pfam" id="PF00501">
    <property type="entry name" value="AMP-binding"/>
    <property type="match status" value="1"/>
</dbReference>
<dbReference type="InterPro" id="IPR025110">
    <property type="entry name" value="AMP-bd_C"/>
</dbReference>
<dbReference type="Gene3D" id="3.30.300.30">
    <property type="match status" value="1"/>
</dbReference>
<accession>A0A3D9HKD5</accession>
<evidence type="ECO:0000313" key="3">
    <source>
        <dbReference type="EMBL" id="RED49933.1"/>
    </source>
</evidence>
<feature type="domain" description="AMP-binding enzyme C-terminal" evidence="2">
    <location>
        <begin position="417"/>
        <end position="488"/>
    </location>
</feature>
<dbReference type="OrthoDB" id="9803968at2"/>
<dbReference type="PROSITE" id="PS00455">
    <property type="entry name" value="AMP_BINDING"/>
    <property type="match status" value="1"/>
</dbReference>
<protein>
    <submittedName>
        <fullName evidence="3">Long-chain acyl-CoA synthetase</fullName>
    </submittedName>
</protein>
<keyword evidence="4" id="KW-1185">Reference proteome</keyword>
<name>A0A3D9HKD5_9PROT</name>
<sequence length="504" mass="55250">MNLAIWLDRAGAAHGDFPAVAIGDRVFMTYDQLAERAARLAGGFTGPLGLKPDDRVALISENSADYLECLFGIWHAGAVAVPANAKLHGRELAFLLEDSGARICLVSAKLADQVREHLPETVAHLIVIGGDDYDELMFEDPLAVAPRAGDDMAWLFYTSGTTGKPKGAMLSHRNLQAMTMGYLADVDEVRPGDTILHAAPMSHGSGLYALPHICNLGINVIPESGGFDPAEIYDLLQHWDRVAMFAAPTMVRRLMDHETDLGTGKLKNIIYGGGPMYVADAELALRRFGPKLTQIYGQGESPMTITVLTRHVIGDERHVRRRERLASVGLANSMVEVAVMDDTGDPLPPEEVGEICVRGDAVMLGYWKNAAATEKTIRAGWLRTGDMGCMDMDGFITLKDRSKDVIISGGSNIYPREVEECLLTHPDVHECSVIGRADPEWGEIVVAYVVGSADEKALDAHCIRQIARFKRPKAYIYVENLPKNNYGKILKTELRQRDQARSFP</sequence>
<evidence type="ECO:0000259" key="2">
    <source>
        <dbReference type="Pfam" id="PF13193"/>
    </source>
</evidence>
<dbReference type="InterPro" id="IPR000873">
    <property type="entry name" value="AMP-dep_synth/lig_dom"/>
</dbReference>
<feature type="domain" description="AMP-dependent synthetase/ligase" evidence="1">
    <location>
        <begin position="8"/>
        <end position="367"/>
    </location>
</feature>
<dbReference type="AlphaFoldDB" id="A0A3D9HKD5"/>
<gene>
    <name evidence="3" type="ORF">DFP90_105306</name>
</gene>
<dbReference type="SUPFAM" id="SSF56801">
    <property type="entry name" value="Acetyl-CoA synthetase-like"/>
    <property type="match status" value="1"/>
</dbReference>
<dbReference type="InterPro" id="IPR045851">
    <property type="entry name" value="AMP-bd_C_sf"/>
</dbReference>
<dbReference type="Pfam" id="PF13193">
    <property type="entry name" value="AMP-binding_C"/>
    <property type="match status" value="1"/>
</dbReference>
<dbReference type="PANTHER" id="PTHR43767:SF1">
    <property type="entry name" value="NONRIBOSOMAL PEPTIDE SYNTHASE PES1 (EUROFUNG)-RELATED"/>
    <property type="match status" value="1"/>
</dbReference>
<evidence type="ECO:0000259" key="1">
    <source>
        <dbReference type="Pfam" id="PF00501"/>
    </source>
</evidence>
<proteinExistence type="predicted"/>
<evidence type="ECO:0000313" key="4">
    <source>
        <dbReference type="Proteomes" id="UP000256845"/>
    </source>
</evidence>
<dbReference type="EMBL" id="QRDW01000005">
    <property type="protein sequence ID" value="RED49933.1"/>
    <property type="molecule type" value="Genomic_DNA"/>
</dbReference>
<dbReference type="RefSeq" id="WP_115937233.1">
    <property type="nucleotide sequence ID" value="NZ_QRDW01000005.1"/>
</dbReference>
<organism evidence="3 4">
    <name type="scientific">Aestuariispira insulae</name>
    <dbReference type="NCBI Taxonomy" id="1461337"/>
    <lineage>
        <taxon>Bacteria</taxon>
        <taxon>Pseudomonadati</taxon>
        <taxon>Pseudomonadota</taxon>
        <taxon>Alphaproteobacteria</taxon>
        <taxon>Rhodospirillales</taxon>
        <taxon>Kiloniellaceae</taxon>
        <taxon>Aestuariispira</taxon>
    </lineage>
</organism>
<dbReference type="InterPro" id="IPR042099">
    <property type="entry name" value="ANL_N_sf"/>
</dbReference>
<dbReference type="InterPro" id="IPR050237">
    <property type="entry name" value="ATP-dep_AMP-bd_enzyme"/>
</dbReference>